<feature type="compositionally biased region" description="Low complexity" evidence="6">
    <location>
        <begin position="302"/>
        <end position="320"/>
    </location>
</feature>
<dbReference type="Proteomes" id="UP000053477">
    <property type="component" value="Unassembled WGS sequence"/>
</dbReference>
<keyword evidence="4" id="KW-0493">Microtubule</keyword>
<dbReference type="InterPro" id="IPR034085">
    <property type="entry name" value="TOG"/>
</dbReference>
<dbReference type="Gene3D" id="1.25.10.10">
    <property type="entry name" value="Leucine-rich Repeat Variant"/>
    <property type="match status" value="2"/>
</dbReference>
<dbReference type="PANTHER" id="PTHR21567:SF9">
    <property type="entry name" value="CLIP-ASSOCIATING PROTEIN"/>
    <property type="match status" value="1"/>
</dbReference>
<dbReference type="GO" id="GO:0090307">
    <property type="term" value="P:mitotic spindle assembly"/>
    <property type="evidence" value="ECO:0007669"/>
    <property type="project" value="TreeGrafter"/>
</dbReference>
<keyword evidence="9" id="KW-1185">Reference proteome</keyword>
<organism evidence="8 9">
    <name type="scientific">Schizopora paradoxa</name>
    <dbReference type="NCBI Taxonomy" id="27342"/>
    <lineage>
        <taxon>Eukaryota</taxon>
        <taxon>Fungi</taxon>
        <taxon>Dikarya</taxon>
        <taxon>Basidiomycota</taxon>
        <taxon>Agaricomycotina</taxon>
        <taxon>Agaricomycetes</taxon>
        <taxon>Hymenochaetales</taxon>
        <taxon>Schizoporaceae</taxon>
        <taxon>Schizopora</taxon>
    </lineage>
</organism>
<feature type="compositionally biased region" description="Polar residues" evidence="6">
    <location>
        <begin position="728"/>
        <end position="739"/>
    </location>
</feature>
<evidence type="ECO:0000256" key="2">
    <source>
        <dbReference type="ARBA" id="ARBA00009549"/>
    </source>
</evidence>
<evidence type="ECO:0000256" key="1">
    <source>
        <dbReference type="ARBA" id="ARBA00004186"/>
    </source>
</evidence>
<evidence type="ECO:0000313" key="9">
    <source>
        <dbReference type="Proteomes" id="UP000053477"/>
    </source>
</evidence>
<keyword evidence="5" id="KW-0498">Mitosis</keyword>
<feature type="domain" description="TOG" evidence="7">
    <location>
        <begin position="1"/>
        <end position="264"/>
    </location>
</feature>
<dbReference type="SUPFAM" id="SSF48371">
    <property type="entry name" value="ARM repeat"/>
    <property type="match status" value="1"/>
</dbReference>
<dbReference type="EMBL" id="KQ086421">
    <property type="protein sequence ID" value="KLO04831.1"/>
    <property type="molecule type" value="Genomic_DNA"/>
</dbReference>
<accession>A0A0H2RJ13</accession>
<feature type="domain" description="TOG" evidence="7">
    <location>
        <begin position="356"/>
        <end position="601"/>
    </location>
</feature>
<feature type="region of interest" description="Disordered" evidence="6">
    <location>
        <begin position="636"/>
        <end position="797"/>
    </location>
</feature>
<dbReference type="GO" id="GO:0051301">
    <property type="term" value="P:cell division"/>
    <property type="evidence" value="ECO:0007669"/>
    <property type="project" value="UniProtKB-KW"/>
</dbReference>
<dbReference type="Pfam" id="PF12348">
    <property type="entry name" value="CLASP_N"/>
    <property type="match status" value="1"/>
</dbReference>
<keyword evidence="3" id="KW-0132">Cell division</keyword>
<dbReference type="GO" id="GO:1990023">
    <property type="term" value="C:mitotic spindle midzone"/>
    <property type="evidence" value="ECO:0007669"/>
    <property type="project" value="TreeGrafter"/>
</dbReference>
<name>A0A0H2RJ13_9AGAM</name>
<dbReference type="InterPro" id="IPR011989">
    <property type="entry name" value="ARM-like"/>
</dbReference>
<proteinExistence type="inferred from homology"/>
<dbReference type="SMART" id="SM01349">
    <property type="entry name" value="TOG"/>
    <property type="match status" value="2"/>
</dbReference>
<sequence>MDQEGLDGLLTQCKSNDNEVKIDAITKLQQAFESGIEQINDPESFITALKACLRSSNNLLTSATLNVLPSFFPLVTTGSTELAPSSTADVGLTRQACNAFVGGLIDRLGDNRERVREKARECLVVLGGLASRCSPSLHMSTRGRDLGKGQETPLMIWERLVKESGLSSKGSKVREQSILTLVHLRRLNPVFPIKPYLPQLVEALEDTDGTVRDTARQSVVELFTGANVTDTARADLKKEMAKKNVRKTIVDSVLLKLMSGHAATGSVGAASAMTSPATSETGDAPRKEYVPPSLKLQAKRPTQSSMSTMSRTMSQSTSASHVGDNSSRPASRMAGELPATPTTETVADVPSVFIASVRDLENEFASMVACFEGKETEHNWGPRERAINRVRGMIKGDAHNRYHEAFFAGLKGGFIDMSFKTLASLRTTLATNTCMLYSELARALGPAMDPFFESVFAKLLGMAGSTKRIVVSQTQASADVVLEHTTPLPKQVVHIIWNGLQEKIPLARQHSAAHLKAYLEMHGGRAKHAIETSGALETIEKGLKKSLLDNNPSVRETARAAFWVFEGIWSERGATMIASLDGSARKLLESAAPGGPKATAPSTPAAKKSSVRAAIAATRAKAKAMATAPPTLRHAATSSMHRNGNGLPSPSTSTRPASPAASLKSSTVRRPVTRPLTPASPTRRIASFSPPSSSISVPSMAMHNRRSSDAAPLSASQSFSALAHRRNPSQFSNAPSSPGGSTGTLEKAAKTALPASPRRSLEHPEKPSMSPPSSPRLPTARVPSPTRIPSPTRRTVVRKSLSAALGPSLNNHEPFTLPKNLNGFDESLLLAQKIPLPDDSDSDDDSRMMMSFSAPYEKYNAVPVTTTSSVSMGSPPPSASAPIVEDALRARAEQAESAAERLLELVEPDDDLQLSPIPPSLLPSNGAATSSQRTPLATKTWSNNVVPVTPSNKKSTFIKQAALFQNSPAVKGPSSLVDVLKERKHETSWWLKRLSFINKGSSMKLDGPGKKSELQRCISALEDGNASVTTLKTLAWLSMENPAQEEAIDFRTGFSLPMSPSPSMTKFDSVPSLMTSMWEEDKNFERLFNALMKFLSIDKPENELEYGLVVLWEMLENQGSLLEGREADVFSFLLRIRFCNQVNVLEATTTIRDALVARVEPVYGLTTMHASLRSFLSDAAPSGASSSEIKSSSYAFGLIALGKFILRLPAEILEDELPRLKVTLTTSLTNTGSLVVRESSATCIIAAQLVLRDETHLFTLLDGLPDEKKNLLTYLFDKHGARANKDVDGTERLEKEMRRLDGRTSTPPRPK</sequence>
<feature type="compositionally biased region" description="Low complexity" evidence="6">
    <location>
        <begin position="781"/>
        <end position="794"/>
    </location>
</feature>
<feature type="compositionally biased region" description="Low complexity" evidence="6">
    <location>
        <begin position="648"/>
        <end position="662"/>
    </location>
</feature>
<comment type="subcellular location">
    <subcellularLocation>
        <location evidence="1">Cytoplasm</location>
        <location evidence="1">Cytoskeleton</location>
        <location evidence="1">Spindle</location>
    </subcellularLocation>
</comment>
<evidence type="ECO:0000256" key="3">
    <source>
        <dbReference type="ARBA" id="ARBA00022618"/>
    </source>
</evidence>
<evidence type="ECO:0000256" key="6">
    <source>
        <dbReference type="SAM" id="MobiDB-lite"/>
    </source>
</evidence>
<feature type="compositionally biased region" description="Polar residues" evidence="6">
    <location>
        <begin position="272"/>
        <end position="281"/>
    </location>
</feature>
<protein>
    <recommendedName>
        <fullName evidence="7">TOG domain-containing protein</fullName>
    </recommendedName>
</protein>
<evidence type="ECO:0000256" key="5">
    <source>
        <dbReference type="ARBA" id="ARBA00022776"/>
    </source>
</evidence>
<dbReference type="InterPro" id="IPR016024">
    <property type="entry name" value="ARM-type_fold"/>
</dbReference>
<comment type="similarity">
    <text evidence="2">Belongs to the CLASP family.</text>
</comment>
<dbReference type="InterPro" id="IPR024395">
    <property type="entry name" value="CLASP_N_dom"/>
</dbReference>
<evidence type="ECO:0000313" key="8">
    <source>
        <dbReference type="EMBL" id="KLO04831.1"/>
    </source>
</evidence>
<feature type="region of interest" description="Disordered" evidence="6">
    <location>
        <begin position="265"/>
        <end position="342"/>
    </location>
</feature>
<dbReference type="InParanoid" id="A0A0H2RJ13"/>
<evidence type="ECO:0000256" key="4">
    <source>
        <dbReference type="ARBA" id="ARBA00022701"/>
    </source>
</evidence>
<feature type="compositionally biased region" description="Low complexity" evidence="6">
    <location>
        <begin position="687"/>
        <end position="699"/>
    </location>
</feature>
<evidence type="ECO:0000259" key="7">
    <source>
        <dbReference type="SMART" id="SM01349"/>
    </source>
</evidence>
<dbReference type="GO" id="GO:0005881">
    <property type="term" value="C:cytoplasmic microtubule"/>
    <property type="evidence" value="ECO:0007669"/>
    <property type="project" value="TreeGrafter"/>
</dbReference>
<feature type="region of interest" description="Disordered" evidence="6">
    <location>
        <begin position="590"/>
        <end position="614"/>
    </location>
</feature>
<dbReference type="STRING" id="27342.A0A0H2RJ13"/>
<feature type="compositionally biased region" description="Basic and acidic residues" evidence="6">
    <location>
        <begin position="1287"/>
        <end position="1302"/>
    </location>
</feature>
<feature type="region of interest" description="Disordered" evidence="6">
    <location>
        <begin position="1287"/>
        <end position="1311"/>
    </location>
</feature>
<dbReference type="OrthoDB" id="46159at2759"/>
<reference evidence="8 9" key="1">
    <citation type="submission" date="2015-04" db="EMBL/GenBank/DDBJ databases">
        <title>Complete genome sequence of Schizopora paradoxa KUC8140, a cosmopolitan wood degrader in East Asia.</title>
        <authorList>
            <consortium name="DOE Joint Genome Institute"/>
            <person name="Min B."/>
            <person name="Park H."/>
            <person name="Jang Y."/>
            <person name="Kim J.-J."/>
            <person name="Kim K.H."/>
            <person name="Pangilinan J."/>
            <person name="Lipzen A."/>
            <person name="Riley R."/>
            <person name="Grigoriev I.V."/>
            <person name="Spatafora J.W."/>
            <person name="Choi I.-G."/>
        </authorList>
    </citation>
    <scope>NUCLEOTIDE SEQUENCE [LARGE SCALE GENOMIC DNA]</scope>
    <source>
        <strain evidence="8 9">KUC8140</strain>
    </source>
</reference>
<dbReference type="GO" id="GO:0005815">
    <property type="term" value="C:microtubule organizing center"/>
    <property type="evidence" value="ECO:0007669"/>
    <property type="project" value="TreeGrafter"/>
</dbReference>
<keyword evidence="5" id="KW-0131">Cell cycle</keyword>
<dbReference type="GO" id="GO:0008017">
    <property type="term" value="F:microtubule binding"/>
    <property type="evidence" value="ECO:0007669"/>
    <property type="project" value="TreeGrafter"/>
</dbReference>
<dbReference type="Pfam" id="PF21040">
    <property type="entry name" value="CEP104-like_TOG"/>
    <property type="match status" value="1"/>
</dbReference>
<dbReference type="PANTHER" id="PTHR21567">
    <property type="entry name" value="CLASP"/>
    <property type="match status" value="1"/>
</dbReference>
<gene>
    <name evidence="8" type="ORF">SCHPADRAFT_840151</name>
</gene>
<dbReference type="GO" id="GO:0005876">
    <property type="term" value="C:spindle microtubule"/>
    <property type="evidence" value="ECO:0007669"/>
    <property type="project" value="TreeGrafter"/>
</dbReference>